<evidence type="ECO:0000256" key="1">
    <source>
        <dbReference type="RuleBase" id="RU003690"/>
    </source>
</evidence>
<proteinExistence type="inferred from homology"/>
<dbReference type="Proteomes" id="UP000030672">
    <property type="component" value="Unassembled WGS sequence"/>
</dbReference>
<name>A0A074VTD6_AURM1</name>
<feature type="chain" id="PRO_5001700901" evidence="2">
    <location>
        <begin position="19"/>
        <end position="594"/>
    </location>
</feature>
<dbReference type="InterPro" id="IPR001360">
    <property type="entry name" value="Glyco_hydro_1"/>
</dbReference>
<keyword evidence="3" id="KW-0378">Hydrolase</keyword>
<organism evidence="3 4">
    <name type="scientific">Aureobasidium melanogenum (strain CBS 110374)</name>
    <name type="common">Aureobasidium pullulans var. melanogenum</name>
    <dbReference type="NCBI Taxonomy" id="1043003"/>
    <lineage>
        <taxon>Eukaryota</taxon>
        <taxon>Fungi</taxon>
        <taxon>Dikarya</taxon>
        <taxon>Ascomycota</taxon>
        <taxon>Pezizomycotina</taxon>
        <taxon>Dothideomycetes</taxon>
        <taxon>Dothideomycetidae</taxon>
        <taxon>Dothideales</taxon>
        <taxon>Saccotheciaceae</taxon>
        <taxon>Aureobasidium</taxon>
    </lineage>
</organism>
<dbReference type="Pfam" id="PF00232">
    <property type="entry name" value="Glyco_hydro_1"/>
    <property type="match status" value="1"/>
</dbReference>
<gene>
    <name evidence="3" type="ORF">M437DRAFT_67747</name>
</gene>
<dbReference type="GO" id="GO:0005975">
    <property type="term" value="P:carbohydrate metabolic process"/>
    <property type="evidence" value="ECO:0007669"/>
    <property type="project" value="InterPro"/>
</dbReference>
<protein>
    <submittedName>
        <fullName evidence="3">Glycoside hydrolase</fullName>
    </submittedName>
</protein>
<comment type="similarity">
    <text evidence="1">Belongs to the glycosyl hydrolase 1 family.</text>
</comment>
<evidence type="ECO:0000313" key="4">
    <source>
        <dbReference type="Proteomes" id="UP000030672"/>
    </source>
</evidence>
<dbReference type="InterPro" id="IPR033132">
    <property type="entry name" value="GH_1_N_CS"/>
</dbReference>
<evidence type="ECO:0000256" key="2">
    <source>
        <dbReference type="SAM" id="SignalP"/>
    </source>
</evidence>
<sequence length="594" mass="65256">MLELALFLGLAAAAPGSSVNTTSRAPSLSSEAITLGLSSLSNYTYTSYPSQTATPTTSGQSIPTDYSEQAWSMLWDQVGPVSTASINYTVSPTPEATPVPPPYGFSSQVTTGNLSSYQLPSDFVWGVASAAYQVEGAAMAEGRGPSIWDLLSHRVPGYVADHETGDITDLDYYLYPQDILRLKAFNIPYYSFSISWSRIFPFGRGYVNEQGLAHYDDVIQRLVEAGIKPIITLFHWDTPLALMNDYNGWVSEEIQADFLAYAQLVISRYDKYVPIWITVNEPQVFCGDEYPGFPSGYWPQHGVTGLRAQYYCGHNVLLSHAAVVDWYRNEFKGTGRITFKNSANNYIGNTTSAADTAAVARGNDFQLGWFNSPVWQTGDYPASLRDTLGDLLPHFTAAQSAMILGSCDFFAIDGYTTDVIAALPEGTAACASNSSDPNYPTCVTQSQVTASGWDVGFAADLGASWLKSDPTGLRTFLNYLQKTYTGPKGKDIVLSEFGFAEPGENNFTTLQDATYDQLRVDYFAGYLNNLLAAKVEDNVNITGAIAWGIFDNFEWSSGLSTRFGLQYVNYTTFARTPKASMFTFTDFFKQHGFR</sequence>
<keyword evidence="4" id="KW-1185">Reference proteome</keyword>
<feature type="signal peptide" evidence="2">
    <location>
        <begin position="1"/>
        <end position="18"/>
    </location>
</feature>
<dbReference type="PROSITE" id="PS00653">
    <property type="entry name" value="GLYCOSYL_HYDROL_F1_2"/>
    <property type="match status" value="1"/>
</dbReference>
<dbReference type="PRINTS" id="PR00131">
    <property type="entry name" value="GLHYDRLASE1"/>
</dbReference>
<accession>A0A074VTD6</accession>
<evidence type="ECO:0000313" key="3">
    <source>
        <dbReference type="EMBL" id="KEQ60977.1"/>
    </source>
</evidence>
<dbReference type="GeneID" id="63918369"/>
<dbReference type="Gene3D" id="3.20.20.80">
    <property type="entry name" value="Glycosidases"/>
    <property type="match status" value="1"/>
</dbReference>
<dbReference type="GO" id="GO:0008422">
    <property type="term" value="F:beta-glucosidase activity"/>
    <property type="evidence" value="ECO:0007669"/>
    <property type="project" value="TreeGrafter"/>
</dbReference>
<dbReference type="InterPro" id="IPR017853">
    <property type="entry name" value="GH"/>
</dbReference>
<dbReference type="RefSeq" id="XP_040878000.1">
    <property type="nucleotide sequence ID" value="XM_041024996.1"/>
</dbReference>
<reference evidence="3 4" key="1">
    <citation type="journal article" date="2014" name="BMC Genomics">
        <title>Genome sequencing of four Aureobasidium pullulans varieties: biotechnological potential, stress tolerance, and description of new species.</title>
        <authorList>
            <person name="Gostin Ar C."/>
            <person name="Ohm R.A."/>
            <person name="Kogej T."/>
            <person name="Sonjak S."/>
            <person name="Turk M."/>
            <person name="Zajc J."/>
            <person name="Zalar P."/>
            <person name="Grube M."/>
            <person name="Sun H."/>
            <person name="Han J."/>
            <person name="Sharma A."/>
            <person name="Chiniquy J."/>
            <person name="Ngan C.Y."/>
            <person name="Lipzen A."/>
            <person name="Barry K."/>
            <person name="Grigoriev I.V."/>
            <person name="Gunde-Cimerman N."/>
        </authorList>
    </citation>
    <scope>NUCLEOTIDE SEQUENCE [LARGE SCALE GENOMIC DNA]</scope>
    <source>
        <strain evidence="3 4">CBS 110374</strain>
    </source>
</reference>
<dbReference type="EMBL" id="KL584840">
    <property type="protein sequence ID" value="KEQ60977.1"/>
    <property type="molecule type" value="Genomic_DNA"/>
</dbReference>
<keyword evidence="2" id="KW-0732">Signal</keyword>
<dbReference type="STRING" id="1043003.A0A074VTD6"/>
<dbReference type="SUPFAM" id="SSF51445">
    <property type="entry name" value="(Trans)glycosidases"/>
    <property type="match status" value="1"/>
</dbReference>
<dbReference type="AlphaFoldDB" id="A0A074VTD6"/>
<dbReference type="PANTHER" id="PTHR10353">
    <property type="entry name" value="GLYCOSYL HYDROLASE"/>
    <property type="match status" value="1"/>
</dbReference>
<dbReference type="HOGENOM" id="CLU_001859_1_3_1"/>
<dbReference type="PANTHER" id="PTHR10353:SF53">
    <property type="entry name" value="BETA-1,4-GLUCOSIDASE (EUROFUNG)"/>
    <property type="match status" value="1"/>
</dbReference>